<proteinExistence type="predicted"/>
<name>A0A380N206_9GAMM</name>
<sequence length="133" mass="15625">MMQKILIFLFCLCLPAWAQSRSEKLVKAHFEYVKMVHAVAENCMQTAQDLAAKPDDKQLIIEGMRCYSFLLEKREKLENDVFKLLRRLNFPQGELSERDRQFVSMVYLIDLHLEEIGGKIEPVVKRHQSKGRK</sequence>
<evidence type="ECO:0000256" key="1">
    <source>
        <dbReference type="SAM" id="SignalP"/>
    </source>
</evidence>
<organism evidence="2 3">
    <name type="scientific">Suttonella indologenes</name>
    <dbReference type="NCBI Taxonomy" id="13276"/>
    <lineage>
        <taxon>Bacteria</taxon>
        <taxon>Pseudomonadati</taxon>
        <taxon>Pseudomonadota</taxon>
        <taxon>Gammaproteobacteria</taxon>
        <taxon>Cardiobacteriales</taxon>
        <taxon>Cardiobacteriaceae</taxon>
        <taxon>Suttonella</taxon>
    </lineage>
</organism>
<evidence type="ECO:0000313" key="3">
    <source>
        <dbReference type="Proteomes" id="UP000254575"/>
    </source>
</evidence>
<accession>A0A380N206</accession>
<dbReference type="AlphaFoldDB" id="A0A380N206"/>
<evidence type="ECO:0000313" key="2">
    <source>
        <dbReference type="EMBL" id="SUO98592.1"/>
    </source>
</evidence>
<gene>
    <name evidence="2" type="ORF">NCTC10717_02347</name>
</gene>
<dbReference type="Proteomes" id="UP000254575">
    <property type="component" value="Unassembled WGS sequence"/>
</dbReference>
<keyword evidence="1" id="KW-0732">Signal</keyword>
<reference evidence="2 3" key="1">
    <citation type="submission" date="2018-06" db="EMBL/GenBank/DDBJ databases">
        <authorList>
            <consortium name="Pathogen Informatics"/>
            <person name="Doyle S."/>
        </authorList>
    </citation>
    <scope>NUCLEOTIDE SEQUENCE [LARGE SCALE GENOMIC DNA]</scope>
    <source>
        <strain evidence="2 3">NCTC10717</strain>
    </source>
</reference>
<dbReference type="OrthoDB" id="9965620at2"/>
<protein>
    <submittedName>
        <fullName evidence="2">Uncharacterized protein</fullName>
    </submittedName>
</protein>
<feature type="signal peptide" evidence="1">
    <location>
        <begin position="1"/>
        <end position="18"/>
    </location>
</feature>
<feature type="chain" id="PRO_5016987637" evidence="1">
    <location>
        <begin position="19"/>
        <end position="133"/>
    </location>
</feature>
<keyword evidence="3" id="KW-1185">Reference proteome</keyword>
<dbReference type="EMBL" id="UHIA01000004">
    <property type="protein sequence ID" value="SUO98592.1"/>
    <property type="molecule type" value="Genomic_DNA"/>
</dbReference>